<dbReference type="Proteomes" id="UP000504631">
    <property type="component" value="Unplaced"/>
</dbReference>
<evidence type="ECO:0000313" key="16">
    <source>
        <dbReference type="RefSeq" id="XP_033347224.1"/>
    </source>
</evidence>
<evidence type="ECO:0000256" key="11">
    <source>
        <dbReference type="ARBA" id="ARBA00052178"/>
    </source>
</evidence>
<dbReference type="PANTHER" id="PTHR20905">
    <property type="entry name" value="N-ACETYLTRANSFERASE-RELATED"/>
    <property type="match status" value="1"/>
</dbReference>
<evidence type="ECO:0000256" key="4">
    <source>
        <dbReference type="ARBA" id="ARBA00038182"/>
    </source>
</evidence>
<comment type="catalytic activity">
    <reaction evidence="6">
        <text>dopamine + (9Z)-octadecenoyl-CoA = N-(9Z-octadecanoyl)-dopamine + CoA + H(+)</text>
        <dbReference type="Rhea" id="RHEA:51380"/>
        <dbReference type="ChEBI" id="CHEBI:15378"/>
        <dbReference type="ChEBI" id="CHEBI:31883"/>
        <dbReference type="ChEBI" id="CHEBI:57287"/>
        <dbReference type="ChEBI" id="CHEBI:57387"/>
        <dbReference type="ChEBI" id="CHEBI:59905"/>
    </reaction>
    <physiologicalReaction direction="left-to-right" evidence="6">
        <dbReference type="Rhea" id="RHEA:51381"/>
    </physiologicalReaction>
</comment>
<evidence type="ECO:0000256" key="9">
    <source>
        <dbReference type="ARBA" id="ARBA00051711"/>
    </source>
</evidence>
<keyword evidence="1" id="KW-0808">Transferase</keyword>
<protein>
    <recommendedName>
        <fullName evidence="5">aralkylamine N-acetyltransferase</fullName>
        <ecNumber evidence="5">2.3.1.87</ecNumber>
    </recommendedName>
</protein>
<keyword evidence="15" id="KW-1185">Reference proteome</keyword>
<dbReference type="InterPro" id="IPR000182">
    <property type="entry name" value="GNAT_dom"/>
</dbReference>
<dbReference type="Pfam" id="PF00583">
    <property type="entry name" value="Acetyltransf_1"/>
    <property type="match status" value="1"/>
</dbReference>
<evidence type="ECO:0000259" key="14">
    <source>
        <dbReference type="PROSITE" id="PS51186"/>
    </source>
</evidence>
<dbReference type="PROSITE" id="PS51186">
    <property type="entry name" value="GNAT"/>
    <property type="match status" value="1"/>
</dbReference>
<dbReference type="KEGG" id="bvk:117232146"/>
<comment type="catalytic activity">
    <reaction evidence="12">
        <text>dopamine + hexadecanoyl-CoA = N-hexadecanoyl-dopamine + CoA + H(+)</text>
        <dbReference type="Rhea" id="RHEA:51376"/>
        <dbReference type="ChEBI" id="CHEBI:15378"/>
        <dbReference type="ChEBI" id="CHEBI:57287"/>
        <dbReference type="ChEBI" id="CHEBI:57379"/>
        <dbReference type="ChEBI" id="CHEBI:59905"/>
        <dbReference type="ChEBI" id="CHEBI:134058"/>
    </reaction>
    <physiologicalReaction direction="left-to-right" evidence="12">
        <dbReference type="Rhea" id="RHEA:51377"/>
    </physiologicalReaction>
</comment>
<dbReference type="CDD" id="cd04301">
    <property type="entry name" value="NAT_SF"/>
    <property type="match status" value="1"/>
</dbReference>
<evidence type="ECO:0000256" key="13">
    <source>
        <dbReference type="ARBA" id="ARBA00052491"/>
    </source>
</evidence>
<sequence>METALSTDLVNPARSDVGKSQTTFAKDVPKMVKYTLADSTNNEGIDMDYQIQSVTKDDKLRVLNFLKQYFFRDEPLNQSIQLLAGREDFTCTELEQYSLTSLENDLNLMAVLSDGTLVGVVLNGKMDPPCDEEPHYISKCRNPKFKKILQLLHHVDQKVNCEENFHGLDVLEIKIISVDCEWRGRGVAKALLERTLEIGKERGFQMARADCSSSFSGKLCARMGFERVYELNYADYLDEDGNPIFSPESPHTEIVSYIKRL</sequence>
<comment type="similarity">
    <text evidence="4">Belongs to the acetyltransferase family. AANAT subfamily.</text>
</comment>
<dbReference type="GO" id="GO:0004059">
    <property type="term" value="F:aralkylamine N-acetyltransferase activity"/>
    <property type="evidence" value="ECO:0007669"/>
    <property type="project" value="UniProtKB-EC"/>
</dbReference>
<dbReference type="GeneID" id="117232146"/>
<comment type="catalytic activity">
    <reaction evidence="11">
        <text>serotonin + hexadecanoyl-CoA = N-hexadecanoyl-serotonin + CoA + H(+)</text>
        <dbReference type="Rhea" id="RHEA:51384"/>
        <dbReference type="ChEBI" id="CHEBI:15378"/>
        <dbReference type="ChEBI" id="CHEBI:57287"/>
        <dbReference type="ChEBI" id="CHEBI:57379"/>
        <dbReference type="ChEBI" id="CHEBI:134059"/>
        <dbReference type="ChEBI" id="CHEBI:350546"/>
    </reaction>
    <physiologicalReaction direction="left-to-right" evidence="11">
        <dbReference type="Rhea" id="RHEA:51385"/>
    </physiologicalReaction>
</comment>
<comment type="catalytic activity">
    <reaction evidence="13">
        <text>serotonin + acetyl-CoA = N-acetylserotonin + CoA + H(+)</text>
        <dbReference type="Rhea" id="RHEA:25217"/>
        <dbReference type="ChEBI" id="CHEBI:15378"/>
        <dbReference type="ChEBI" id="CHEBI:17697"/>
        <dbReference type="ChEBI" id="CHEBI:57287"/>
        <dbReference type="ChEBI" id="CHEBI:57288"/>
        <dbReference type="ChEBI" id="CHEBI:350546"/>
        <dbReference type="EC" id="2.3.1.87"/>
    </reaction>
    <physiologicalReaction direction="left-to-right" evidence="13">
        <dbReference type="Rhea" id="RHEA:25218"/>
    </physiologicalReaction>
</comment>
<comment type="catalytic activity">
    <reaction evidence="9">
        <text>dopamine + acetyl-CoA = N-acetyldopamine + CoA + H(+)</text>
        <dbReference type="Rhea" id="RHEA:51388"/>
        <dbReference type="ChEBI" id="CHEBI:15378"/>
        <dbReference type="ChEBI" id="CHEBI:57287"/>
        <dbReference type="ChEBI" id="CHEBI:57288"/>
        <dbReference type="ChEBI" id="CHEBI:59905"/>
        <dbReference type="ChEBI" id="CHEBI:125678"/>
    </reaction>
    <physiologicalReaction direction="left-to-right" evidence="9">
        <dbReference type="Rhea" id="RHEA:51389"/>
    </physiologicalReaction>
</comment>
<comment type="pathway">
    <text evidence="3">Aromatic compound metabolism; melatonin biosynthesis; melatonin from serotonin: step 1/2.</text>
</comment>
<comment type="catalytic activity">
    <reaction evidence="8">
        <text>serotonin + (5Z,8Z,11Z,14Z)-eicosatetraenoyl-CoA = N-[(5Z,8Z,11Z,14Z)-eicosatetraenoyl]-serotonin + CoA + H(+)</text>
        <dbReference type="Rhea" id="RHEA:51396"/>
        <dbReference type="ChEBI" id="CHEBI:15378"/>
        <dbReference type="ChEBI" id="CHEBI:57287"/>
        <dbReference type="ChEBI" id="CHEBI:57368"/>
        <dbReference type="ChEBI" id="CHEBI:132255"/>
        <dbReference type="ChEBI" id="CHEBI:350546"/>
    </reaction>
    <physiologicalReaction direction="left-to-right" evidence="8">
        <dbReference type="Rhea" id="RHEA:51397"/>
    </physiologicalReaction>
</comment>
<dbReference type="SUPFAM" id="SSF55729">
    <property type="entry name" value="Acyl-CoA N-acyltransferases (Nat)"/>
    <property type="match status" value="1"/>
</dbReference>
<reference evidence="16" key="1">
    <citation type="submission" date="2025-08" db="UniProtKB">
        <authorList>
            <consortium name="RefSeq"/>
        </authorList>
    </citation>
    <scope>IDENTIFICATION</scope>
    <source>
        <tissue evidence="16">Muscle</tissue>
    </source>
</reference>
<evidence type="ECO:0000256" key="8">
    <source>
        <dbReference type="ARBA" id="ARBA00051284"/>
    </source>
</evidence>
<gene>
    <name evidence="16" type="primary">LOC117232146</name>
</gene>
<evidence type="ECO:0000256" key="1">
    <source>
        <dbReference type="ARBA" id="ARBA00022679"/>
    </source>
</evidence>
<evidence type="ECO:0000256" key="6">
    <source>
        <dbReference type="ARBA" id="ARBA00050189"/>
    </source>
</evidence>
<dbReference type="InterPro" id="IPR016181">
    <property type="entry name" value="Acyl_CoA_acyltransferase"/>
</dbReference>
<accession>A0A6J3K4S9</accession>
<proteinExistence type="inferred from homology"/>
<dbReference type="RefSeq" id="XP_033347224.1">
    <property type="nucleotide sequence ID" value="XM_033491333.1"/>
</dbReference>
<dbReference type="AlphaFoldDB" id="A0A6J3K4S9"/>
<dbReference type="FunFam" id="3.40.630.30:FF:000046">
    <property type="entry name" value="Dopamine N-acetyltransferase"/>
    <property type="match status" value="1"/>
</dbReference>
<evidence type="ECO:0000256" key="2">
    <source>
        <dbReference type="ARBA" id="ARBA00023315"/>
    </source>
</evidence>
<evidence type="ECO:0000256" key="10">
    <source>
        <dbReference type="ARBA" id="ARBA00051823"/>
    </source>
</evidence>
<evidence type="ECO:0000256" key="12">
    <source>
        <dbReference type="ARBA" id="ARBA00052335"/>
    </source>
</evidence>
<dbReference type="PANTHER" id="PTHR20905:SF1">
    <property type="entry name" value="AT07410P-RELATED"/>
    <property type="match status" value="1"/>
</dbReference>
<evidence type="ECO:0000313" key="15">
    <source>
        <dbReference type="Proteomes" id="UP000504631"/>
    </source>
</evidence>
<comment type="catalytic activity">
    <reaction evidence="10">
        <text>serotonin + (9Z)-octadecenoyl-CoA = N-(9Z-octadecenoyl)-serotonin + CoA + H(+)</text>
        <dbReference type="Rhea" id="RHEA:51392"/>
        <dbReference type="ChEBI" id="CHEBI:15378"/>
        <dbReference type="ChEBI" id="CHEBI:57287"/>
        <dbReference type="ChEBI" id="CHEBI:57387"/>
        <dbReference type="ChEBI" id="CHEBI:134064"/>
        <dbReference type="ChEBI" id="CHEBI:350546"/>
    </reaction>
    <physiologicalReaction direction="left-to-right" evidence="10">
        <dbReference type="Rhea" id="RHEA:51393"/>
    </physiologicalReaction>
</comment>
<keyword evidence="2" id="KW-0012">Acyltransferase</keyword>
<feature type="domain" description="N-acetyltransferase" evidence="14">
    <location>
        <begin position="49"/>
        <end position="243"/>
    </location>
</feature>
<dbReference type="EC" id="2.3.1.87" evidence="5"/>
<dbReference type="Gene3D" id="3.40.630.30">
    <property type="match status" value="1"/>
</dbReference>
<evidence type="ECO:0000256" key="5">
    <source>
        <dbReference type="ARBA" id="ARBA00039114"/>
    </source>
</evidence>
<organism evidence="15 16">
    <name type="scientific">Bombus vosnesenskii</name>
    <dbReference type="NCBI Taxonomy" id="207650"/>
    <lineage>
        <taxon>Eukaryota</taxon>
        <taxon>Metazoa</taxon>
        <taxon>Ecdysozoa</taxon>
        <taxon>Arthropoda</taxon>
        <taxon>Hexapoda</taxon>
        <taxon>Insecta</taxon>
        <taxon>Pterygota</taxon>
        <taxon>Neoptera</taxon>
        <taxon>Endopterygota</taxon>
        <taxon>Hymenoptera</taxon>
        <taxon>Apocrita</taxon>
        <taxon>Aculeata</taxon>
        <taxon>Apoidea</taxon>
        <taxon>Anthophila</taxon>
        <taxon>Apidae</taxon>
        <taxon>Bombus</taxon>
        <taxon>Pyrobombus</taxon>
    </lineage>
</organism>
<evidence type="ECO:0000256" key="3">
    <source>
        <dbReference type="ARBA" id="ARBA00037926"/>
    </source>
</evidence>
<comment type="catalytic activity">
    <reaction evidence="7">
        <text>serotonin + octadecanoyl-CoA = N-octadecanoyl-serotonin + CoA + H(+)</text>
        <dbReference type="Rhea" id="RHEA:51400"/>
        <dbReference type="ChEBI" id="CHEBI:15378"/>
        <dbReference type="ChEBI" id="CHEBI:57287"/>
        <dbReference type="ChEBI" id="CHEBI:57394"/>
        <dbReference type="ChEBI" id="CHEBI:134065"/>
        <dbReference type="ChEBI" id="CHEBI:350546"/>
    </reaction>
    <physiologicalReaction direction="left-to-right" evidence="7">
        <dbReference type="Rhea" id="RHEA:51401"/>
    </physiologicalReaction>
</comment>
<name>A0A6J3K4S9_9HYME</name>
<evidence type="ECO:0000256" key="7">
    <source>
        <dbReference type="ARBA" id="ARBA00050849"/>
    </source>
</evidence>